<dbReference type="PANTHER" id="PTHR11362:SF82">
    <property type="entry name" value="PHOSPHATIDYLETHANOLAMINE-BINDING PROTEIN 4"/>
    <property type="match status" value="1"/>
</dbReference>
<protein>
    <recommendedName>
        <fullName evidence="5">Large ribosomal subunit protein mL38</fullName>
    </recommendedName>
</protein>
<dbReference type="EMBL" id="CP014243">
    <property type="protein sequence ID" value="AMD19748.1"/>
    <property type="molecule type" value="Genomic_DNA"/>
</dbReference>
<evidence type="ECO:0000313" key="6">
    <source>
        <dbReference type="EMBL" id="AMD19748.1"/>
    </source>
</evidence>
<name>A0A109UYF1_9SACH</name>
<dbReference type="SUPFAM" id="SSF49777">
    <property type="entry name" value="PEBP-like"/>
    <property type="match status" value="1"/>
</dbReference>
<evidence type="ECO:0000256" key="2">
    <source>
        <dbReference type="ARBA" id="ARBA00023128"/>
    </source>
</evidence>
<dbReference type="Gene3D" id="1.20.58.1180">
    <property type="match status" value="1"/>
</dbReference>
<keyword evidence="7" id="KW-1185">Reference proteome</keyword>
<evidence type="ECO:0000256" key="5">
    <source>
        <dbReference type="ARBA" id="ARBA00039444"/>
    </source>
</evidence>
<comment type="similarity">
    <text evidence="4">Belongs to the phosphatidylethanolamine-binding protein family. Mitochondrion-specific ribosomal protein mL38 subfamily.</text>
</comment>
<comment type="function">
    <text evidence="3">Component of the mitochondrial ribosome (mitoribosome), a dedicated translation machinery responsible for the synthesis of mitochondrial genome-encoded proteins, including at least some of the essential transmembrane subunits of the mitochondrial respiratory chain. The mitoribosomes are attached to the mitochondrial inner membrane and translation products are cotranslationally integrated into the membrane.</text>
</comment>
<proteinExistence type="inferred from homology"/>
<evidence type="ECO:0000313" key="7">
    <source>
        <dbReference type="Proteomes" id="UP000243052"/>
    </source>
</evidence>
<dbReference type="FunFam" id="3.90.280.10:FF:000004">
    <property type="entry name" value="Mitochondrial large ribosomal subunit YmL35"/>
    <property type="match status" value="1"/>
</dbReference>
<dbReference type="OrthoDB" id="2153661at2759"/>
<dbReference type="Proteomes" id="UP000243052">
    <property type="component" value="Chromosome iii"/>
</dbReference>
<dbReference type="CDD" id="cd00866">
    <property type="entry name" value="PEBP_euk"/>
    <property type="match status" value="1"/>
</dbReference>
<dbReference type="STRING" id="45286.A0A109UYF1"/>
<dbReference type="AlphaFoldDB" id="A0A109UYF1"/>
<dbReference type="PANTHER" id="PTHR11362">
    <property type="entry name" value="PHOSPHATIDYLETHANOLAMINE-BINDING PROTEIN"/>
    <property type="match status" value="1"/>
</dbReference>
<reference evidence="6 7" key="1">
    <citation type="submission" date="2016-01" db="EMBL/GenBank/DDBJ databases">
        <title>Genome sequence of the yeast Holleya sinecauda.</title>
        <authorList>
            <person name="Dietrich F.S."/>
        </authorList>
    </citation>
    <scope>NUCLEOTIDE SEQUENCE [LARGE SCALE GENOMIC DNA]</scope>
    <source>
        <strain evidence="6 7">ATCC 58844</strain>
    </source>
</reference>
<evidence type="ECO:0000256" key="4">
    <source>
        <dbReference type="ARBA" id="ARBA00038016"/>
    </source>
</evidence>
<dbReference type="RefSeq" id="XP_017986744.1">
    <property type="nucleotide sequence ID" value="XM_018131368.1"/>
</dbReference>
<keyword evidence="2" id="KW-0496">Mitochondrion</keyword>
<evidence type="ECO:0000256" key="1">
    <source>
        <dbReference type="ARBA" id="ARBA00004173"/>
    </source>
</evidence>
<comment type="subcellular location">
    <subcellularLocation>
        <location evidence="1">Mitochondrion</location>
    </subcellularLocation>
</comment>
<sequence>MLRRYFHSNSRAAQRAWADFSKRSRSLEVKNVAVKANILNGNDQQGPPSLKRRFYRVKYNSPEYINEMFSTAYEYLSSIAGRTYAQLETETDPTKRSQLAVEAEIRNPEVQYNFMYNDKLENNPSIIDYEQPVYRHLGREHWHSRDRMLLMQRLETLAAIPDTLPTLDPVAEVNIRFPFSTGVKKWIEPGEVLNSNVTSMEPSIKIQEYDHNLDTEKQLYTILVVNPDEPNLDTDSFKTTLNFGLKNIKIGYNDNLVDPRKYNESNVLAPYTPPVPEKNAGVQRFVVWVFRQVGALSMGRLPTSVNQDFNIRAFAEENNLTAIGAHIWRSTWDANVAAVREKYGMDKGRVFHRVRRP</sequence>
<dbReference type="InterPro" id="IPR035810">
    <property type="entry name" value="PEBP_euk"/>
</dbReference>
<organism evidence="6 7">
    <name type="scientific">Eremothecium sinecaudum</name>
    <dbReference type="NCBI Taxonomy" id="45286"/>
    <lineage>
        <taxon>Eukaryota</taxon>
        <taxon>Fungi</taxon>
        <taxon>Dikarya</taxon>
        <taxon>Ascomycota</taxon>
        <taxon>Saccharomycotina</taxon>
        <taxon>Saccharomycetes</taxon>
        <taxon>Saccharomycetales</taxon>
        <taxon>Saccharomycetaceae</taxon>
        <taxon>Eremothecium</taxon>
    </lineage>
</organism>
<dbReference type="GO" id="GO:0005739">
    <property type="term" value="C:mitochondrion"/>
    <property type="evidence" value="ECO:0007669"/>
    <property type="project" value="UniProtKB-SubCell"/>
</dbReference>
<dbReference type="GeneID" id="28722963"/>
<evidence type="ECO:0000256" key="3">
    <source>
        <dbReference type="ARBA" id="ARBA00037226"/>
    </source>
</evidence>
<dbReference type="Pfam" id="PF01161">
    <property type="entry name" value="PBP"/>
    <property type="match status" value="1"/>
</dbReference>
<gene>
    <name evidence="6" type="ORF">AW171_hschr31599</name>
</gene>
<accession>A0A109UYF1</accession>
<dbReference type="InterPro" id="IPR008914">
    <property type="entry name" value="PEBP"/>
</dbReference>
<dbReference type="InterPro" id="IPR036610">
    <property type="entry name" value="PEBP-like_sf"/>
</dbReference>
<dbReference type="Gene3D" id="3.90.280.10">
    <property type="entry name" value="PEBP-like"/>
    <property type="match status" value="1"/>
</dbReference>